<accession>A0A0E3S918</accession>
<dbReference type="InterPro" id="IPR033913">
    <property type="entry name" value="MTH1175_dom"/>
</dbReference>
<dbReference type="KEGG" id="mls:MSLAZ_2791"/>
<dbReference type="EMBL" id="CP009515">
    <property type="protein sequence ID" value="AKB76052.1"/>
    <property type="molecule type" value="Genomic_DNA"/>
</dbReference>
<dbReference type="STRING" id="1434111.MSLAZ_2791"/>
<dbReference type="PANTHER" id="PTHR42983:SF1">
    <property type="entry name" value="IRON-MOLYBDENUM PROTEIN"/>
    <property type="match status" value="1"/>
</dbReference>
<evidence type="ECO:0000313" key="3">
    <source>
        <dbReference type="Proteomes" id="UP000033072"/>
    </source>
</evidence>
<dbReference type="SUPFAM" id="SSF53146">
    <property type="entry name" value="Nitrogenase accessory factor-like"/>
    <property type="match status" value="1"/>
</dbReference>
<proteinExistence type="predicted"/>
<dbReference type="Gene3D" id="3.30.420.130">
    <property type="entry name" value="Dinitrogenase iron-molybdenum cofactor biosynthesis domain"/>
    <property type="match status" value="1"/>
</dbReference>
<dbReference type="PANTHER" id="PTHR42983">
    <property type="entry name" value="DINITROGENASE IRON-MOLYBDENUM COFACTOR PROTEIN-RELATED"/>
    <property type="match status" value="1"/>
</dbReference>
<dbReference type="Proteomes" id="UP000033072">
    <property type="component" value="Chromosome"/>
</dbReference>
<dbReference type="RefSeq" id="WP_048128038.1">
    <property type="nucleotide sequence ID" value="NZ_CP009515.1"/>
</dbReference>
<evidence type="ECO:0000259" key="1">
    <source>
        <dbReference type="Pfam" id="PF02579"/>
    </source>
</evidence>
<dbReference type="Pfam" id="PF02579">
    <property type="entry name" value="Nitro_FeMo-Co"/>
    <property type="match status" value="1"/>
</dbReference>
<dbReference type="InterPro" id="IPR003731">
    <property type="entry name" value="Di-Nase_FeMo-co_biosynth"/>
</dbReference>
<reference evidence="2 3" key="1">
    <citation type="submission" date="2014-07" db="EMBL/GenBank/DDBJ databases">
        <title>Methanogenic archaea and the global carbon cycle.</title>
        <authorList>
            <person name="Henriksen J.R."/>
            <person name="Luke J."/>
            <person name="Reinhart S."/>
            <person name="Benedict M.N."/>
            <person name="Youngblut N.D."/>
            <person name="Metcalf M.E."/>
            <person name="Whitaker R.J."/>
            <person name="Metcalf W.W."/>
        </authorList>
    </citation>
    <scope>NUCLEOTIDE SEQUENCE [LARGE SCALE GENOMIC DNA]</scope>
    <source>
        <strain evidence="2 3">Z-7289</strain>
    </source>
</reference>
<organism evidence="2 3">
    <name type="scientific">Methanosarcina lacustris Z-7289</name>
    <dbReference type="NCBI Taxonomy" id="1434111"/>
    <lineage>
        <taxon>Archaea</taxon>
        <taxon>Methanobacteriati</taxon>
        <taxon>Methanobacteriota</taxon>
        <taxon>Stenosarchaea group</taxon>
        <taxon>Methanomicrobia</taxon>
        <taxon>Methanosarcinales</taxon>
        <taxon>Methanosarcinaceae</taxon>
        <taxon>Methanosarcina</taxon>
    </lineage>
</organism>
<dbReference type="PATRIC" id="fig|1434111.4.peg.3697"/>
<name>A0A0E3S918_9EURY</name>
<protein>
    <submittedName>
        <fullName evidence="2">Putative transcriptional regulator</fullName>
    </submittedName>
</protein>
<gene>
    <name evidence="2" type="ORF">MSLAZ_2791</name>
</gene>
<dbReference type="CDD" id="cd00851">
    <property type="entry name" value="MTH1175"/>
    <property type="match status" value="1"/>
</dbReference>
<feature type="domain" description="Dinitrogenase iron-molybdenum cofactor biosynthesis" evidence="1">
    <location>
        <begin position="15"/>
        <end position="101"/>
    </location>
</feature>
<dbReference type="AlphaFoldDB" id="A0A0E3S918"/>
<evidence type="ECO:0000313" key="2">
    <source>
        <dbReference type="EMBL" id="AKB76052.1"/>
    </source>
</evidence>
<dbReference type="GeneID" id="24807650"/>
<dbReference type="InterPro" id="IPR036105">
    <property type="entry name" value="DiNase_FeMo-co_biosyn_sf"/>
</dbReference>
<sequence>MKVCVPTKDNNGMSGAVEQHFGKAPTYTILDTDSGEVSVIPNTSEHMGGPDLPPKFLHKNGVEIMLCSGLGYKAVKMFESYGITVFVGAGGTVQDTIEAWKAGKLCNASAENSCAEHGHDDAGHDHHH</sequence>
<keyword evidence="3" id="KW-1185">Reference proteome</keyword>
<dbReference type="HOGENOM" id="CLU_104194_2_1_2"/>
<dbReference type="OrthoDB" id="85838at2157"/>